<reference evidence="1 2" key="1">
    <citation type="journal article" date="2011" name="J. Bacteriol.">
        <title>Complete genome sequence of the cellulose-degrading bacterium Cellulosilyticum lentocellum.</title>
        <authorList>
            <consortium name="US DOE Joint Genome Institute"/>
            <person name="Miller D.A."/>
            <person name="Suen G."/>
            <person name="Bruce D."/>
            <person name="Copeland A."/>
            <person name="Cheng J.F."/>
            <person name="Detter C."/>
            <person name="Goodwin L.A."/>
            <person name="Han C.S."/>
            <person name="Hauser L.J."/>
            <person name="Land M.L."/>
            <person name="Lapidus A."/>
            <person name="Lucas S."/>
            <person name="Meincke L."/>
            <person name="Pitluck S."/>
            <person name="Tapia R."/>
            <person name="Teshima H."/>
            <person name="Woyke T."/>
            <person name="Fox B.G."/>
            <person name="Angert E.R."/>
            <person name="Currie C.R."/>
        </authorList>
    </citation>
    <scope>NUCLEOTIDE SEQUENCE [LARGE SCALE GENOMIC DNA]</scope>
    <source>
        <strain evidence="2">ATCC 49066 / DSM 5427 / NCIMB 11756 / RHM5</strain>
    </source>
</reference>
<dbReference type="KEGG" id="cle:Clole_3951"/>
<protein>
    <recommendedName>
        <fullName evidence="3">Na+-translocating membrane potential-generating system MpsC domain-containing protein</fullName>
    </recommendedName>
</protein>
<dbReference type="STRING" id="642492.Clole_3951"/>
<dbReference type="eggNOG" id="ENOG5033MXT">
    <property type="taxonomic scope" value="Bacteria"/>
</dbReference>
<evidence type="ECO:0000313" key="2">
    <source>
        <dbReference type="Proteomes" id="UP000008467"/>
    </source>
</evidence>
<dbReference type="Proteomes" id="UP000008467">
    <property type="component" value="Chromosome"/>
</dbReference>
<accession>F2JKB4</accession>
<evidence type="ECO:0008006" key="3">
    <source>
        <dbReference type="Google" id="ProtNLM"/>
    </source>
</evidence>
<dbReference type="RefSeq" id="WP_013658902.1">
    <property type="nucleotide sequence ID" value="NC_015275.1"/>
</dbReference>
<proteinExistence type="predicted"/>
<dbReference type="AlphaFoldDB" id="F2JKB4"/>
<keyword evidence="2" id="KW-1185">Reference proteome</keyword>
<organism evidence="1 2">
    <name type="scientific">Cellulosilyticum lentocellum (strain ATCC 49066 / DSM 5427 / NCIMB 11756 / RHM5)</name>
    <name type="common">Clostridium lentocellum</name>
    <dbReference type="NCBI Taxonomy" id="642492"/>
    <lineage>
        <taxon>Bacteria</taxon>
        <taxon>Bacillati</taxon>
        <taxon>Bacillota</taxon>
        <taxon>Clostridia</taxon>
        <taxon>Lachnospirales</taxon>
        <taxon>Cellulosilyticaceae</taxon>
        <taxon>Cellulosilyticum</taxon>
    </lineage>
</organism>
<gene>
    <name evidence="1" type="ordered locus">Clole_3951</name>
</gene>
<dbReference type="HOGENOM" id="CLU_165264_0_0_9"/>
<sequence>MIYEEKKLAKIVEELTIFFFGIGGNDISSRIQEINDTAIITFTSNYDLALAHKLDAMEDFLNREKNDSVEDVYWELVGLGEPGETSQLLLIGMMVDKASVHINENYVTIELEKAL</sequence>
<evidence type="ECO:0000313" key="1">
    <source>
        <dbReference type="EMBL" id="ADZ85629.1"/>
    </source>
</evidence>
<dbReference type="EMBL" id="CP002582">
    <property type="protein sequence ID" value="ADZ85629.1"/>
    <property type="molecule type" value="Genomic_DNA"/>
</dbReference>
<name>F2JKB4_CELLD</name>